<sequence length="54" mass="5536">MSSASTAFASGLCVSAPARTRGSAWAGRGDIVRAARRGSSELRGILPGAFDRAR</sequence>
<dbReference type="Proteomes" id="UP001163223">
    <property type="component" value="Chromosome"/>
</dbReference>
<reference evidence="1" key="1">
    <citation type="submission" date="2022-11" db="EMBL/GenBank/DDBJ databases">
        <title>beta-Carotene-producing bacterium, Jeongeuplla avenae sp. nov., alleviates the salt stress of Arabidopsis seedlings.</title>
        <authorList>
            <person name="Jiang L."/>
            <person name="Lee J."/>
        </authorList>
    </citation>
    <scope>NUCLEOTIDE SEQUENCE</scope>
    <source>
        <strain evidence="1">DY_R2A_6</strain>
    </source>
</reference>
<organism evidence="1 2">
    <name type="scientific">Antarcticirhabdus aurantiaca</name>
    <dbReference type="NCBI Taxonomy" id="2606717"/>
    <lineage>
        <taxon>Bacteria</taxon>
        <taxon>Pseudomonadati</taxon>
        <taxon>Pseudomonadota</taxon>
        <taxon>Alphaproteobacteria</taxon>
        <taxon>Hyphomicrobiales</taxon>
        <taxon>Aurantimonadaceae</taxon>
        <taxon>Antarcticirhabdus</taxon>
    </lineage>
</organism>
<evidence type="ECO:0000313" key="2">
    <source>
        <dbReference type="Proteomes" id="UP001163223"/>
    </source>
</evidence>
<gene>
    <name evidence="1" type="ORF">OXU80_08510</name>
</gene>
<protein>
    <submittedName>
        <fullName evidence="1">Uncharacterized protein</fullName>
    </submittedName>
</protein>
<keyword evidence="2" id="KW-1185">Reference proteome</keyword>
<name>A0ACD4NTQ4_9HYPH</name>
<evidence type="ECO:0000313" key="1">
    <source>
        <dbReference type="EMBL" id="WAJ30231.1"/>
    </source>
</evidence>
<dbReference type="EMBL" id="CP113520">
    <property type="protein sequence ID" value="WAJ30231.1"/>
    <property type="molecule type" value="Genomic_DNA"/>
</dbReference>
<accession>A0ACD4NTQ4</accession>
<proteinExistence type="predicted"/>